<name>A0AAD8NFM0_TARER</name>
<dbReference type="Proteomes" id="UP001229421">
    <property type="component" value="Unassembled WGS sequence"/>
</dbReference>
<dbReference type="EMBL" id="JAUHHV010000008">
    <property type="protein sequence ID" value="KAK1414255.1"/>
    <property type="molecule type" value="Genomic_DNA"/>
</dbReference>
<accession>A0AAD8NFM0</accession>
<proteinExistence type="predicted"/>
<evidence type="ECO:0008006" key="3">
    <source>
        <dbReference type="Google" id="ProtNLM"/>
    </source>
</evidence>
<reference evidence="1" key="1">
    <citation type="journal article" date="2023" name="bioRxiv">
        <title>Improved chromosome-level genome assembly for marigold (Tagetes erecta).</title>
        <authorList>
            <person name="Jiang F."/>
            <person name="Yuan L."/>
            <person name="Wang S."/>
            <person name="Wang H."/>
            <person name="Xu D."/>
            <person name="Wang A."/>
            <person name="Fan W."/>
        </authorList>
    </citation>
    <scope>NUCLEOTIDE SEQUENCE</scope>
    <source>
        <strain evidence="1">WSJ</strain>
        <tissue evidence="1">Leaf</tissue>
    </source>
</reference>
<protein>
    <recommendedName>
        <fullName evidence="3">Reverse transcriptase zinc-binding domain-containing protein</fullName>
    </recommendedName>
</protein>
<keyword evidence="2" id="KW-1185">Reference proteome</keyword>
<evidence type="ECO:0000313" key="1">
    <source>
        <dbReference type="EMBL" id="KAK1414255.1"/>
    </source>
</evidence>
<dbReference type="AlphaFoldDB" id="A0AAD8NFM0"/>
<gene>
    <name evidence="1" type="ORF">QVD17_29998</name>
</gene>
<evidence type="ECO:0000313" key="2">
    <source>
        <dbReference type="Proteomes" id="UP001229421"/>
    </source>
</evidence>
<sequence length="115" mass="12541">MPLVPLKIRSFVLATRGVALDDEECSMCIGASESAPRLLVSCPFAARVWQSVSEWCGINIEVANYVRDFKEVMDNEVGSSELKNALCAIVMATVWFFGLSGTKGPLMTSMSRCKA</sequence>
<comment type="caution">
    <text evidence="1">The sequence shown here is derived from an EMBL/GenBank/DDBJ whole genome shotgun (WGS) entry which is preliminary data.</text>
</comment>
<organism evidence="1 2">
    <name type="scientific">Tagetes erecta</name>
    <name type="common">African marigold</name>
    <dbReference type="NCBI Taxonomy" id="13708"/>
    <lineage>
        <taxon>Eukaryota</taxon>
        <taxon>Viridiplantae</taxon>
        <taxon>Streptophyta</taxon>
        <taxon>Embryophyta</taxon>
        <taxon>Tracheophyta</taxon>
        <taxon>Spermatophyta</taxon>
        <taxon>Magnoliopsida</taxon>
        <taxon>eudicotyledons</taxon>
        <taxon>Gunneridae</taxon>
        <taxon>Pentapetalae</taxon>
        <taxon>asterids</taxon>
        <taxon>campanulids</taxon>
        <taxon>Asterales</taxon>
        <taxon>Asteraceae</taxon>
        <taxon>Asteroideae</taxon>
        <taxon>Heliantheae alliance</taxon>
        <taxon>Tageteae</taxon>
        <taxon>Tagetes</taxon>
    </lineage>
</organism>